<dbReference type="RefSeq" id="WP_152166630.1">
    <property type="nucleotide sequence ID" value="NZ_CP045096.1"/>
</dbReference>
<proteinExistence type="inferred from homology"/>
<reference evidence="12 13" key="1">
    <citation type="submission" date="2019-10" db="EMBL/GenBank/DDBJ databases">
        <title>Streptomyces sp. strain GY16 isolated from leaves of Broussonetia papyrifera.</title>
        <authorList>
            <person name="Mo P."/>
        </authorList>
    </citation>
    <scope>NUCLEOTIDE SEQUENCE [LARGE SCALE GENOMIC DNA]</scope>
    <source>
        <strain evidence="12 13">GY16</strain>
    </source>
</reference>
<dbReference type="AlphaFoldDB" id="A0A5P8JVR6"/>
<evidence type="ECO:0000256" key="7">
    <source>
        <dbReference type="ARBA" id="ARBA00049164"/>
    </source>
</evidence>
<evidence type="ECO:0000256" key="6">
    <source>
        <dbReference type="ARBA" id="ARBA00023002"/>
    </source>
</evidence>
<keyword evidence="4 9" id="KW-0479">Metal-binding</keyword>
<dbReference type="PROSITE" id="PS00059">
    <property type="entry name" value="ADH_ZINC"/>
    <property type="match status" value="1"/>
</dbReference>
<dbReference type="InterPro" id="IPR011032">
    <property type="entry name" value="GroES-like_sf"/>
</dbReference>
<evidence type="ECO:0000256" key="4">
    <source>
        <dbReference type="ARBA" id="ARBA00022723"/>
    </source>
</evidence>
<dbReference type="InterPro" id="IPR013149">
    <property type="entry name" value="ADH-like_C"/>
</dbReference>
<evidence type="ECO:0000256" key="9">
    <source>
        <dbReference type="RuleBase" id="RU361277"/>
    </source>
</evidence>
<dbReference type="EMBL" id="CP045096">
    <property type="protein sequence ID" value="QFQ95093.1"/>
    <property type="molecule type" value="Genomic_DNA"/>
</dbReference>
<comment type="cofactor">
    <cofactor evidence="1 9">
        <name>Zn(2+)</name>
        <dbReference type="ChEBI" id="CHEBI:29105"/>
    </cofactor>
</comment>
<name>A0A5P8JVR6_9ACTN</name>
<dbReference type="Pfam" id="PF08240">
    <property type="entry name" value="ADH_N"/>
    <property type="match status" value="1"/>
</dbReference>
<dbReference type="KEGG" id="sphv:F9278_01545"/>
<evidence type="ECO:0000313" key="12">
    <source>
        <dbReference type="EMBL" id="QFQ95093.1"/>
    </source>
</evidence>
<sequence length="386" mass="38701">MRAVRLTHWGAPAVLTDVERPSPSGEEVLIRVEAAGLCGSDLHVLGARPGTLPYAPPFTLGHEVAGRVVERGPDAVGPRIGERVVVYGPWGCGRCGRCAVGAENYCDRRAALDAARAGTGAGLGRDGGLADFLLVPSGRLLLPVGDLDPAQAAPLSDAGLTSYHAVAGLRPTPGGDRSGGRNGGRNGGENGGGTGGTGGTGGPGSTGGDVDGANVVVIGVGGLGHLAVQILRAITSARVLAVDVREEAIALADECGAHFGTVVRADTADALRKRTGDAGVDAVLDFVGTSATLGLGLSVLRAGGALSLVGSGGGELTVRKPGALPPGLRISLPFWGTRPDLEQVVALARSGAVRVATERFPLSRAPEAIDALRSGRVRGRAVLIPG</sequence>
<feature type="region of interest" description="Disordered" evidence="10">
    <location>
        <begin position="166"/>
        <end position="207"/>
    </location>
</feature>
<comment type="catalytic activity">
    <reaction evidence="8">
        <text>a primary alcohol + NAD(+) = an aldehyde + NADH + H(+)</text>
        <dbReference type="Rhea" id="RHEA:10736"/>
        <dbReference type="ChEBI" id="CHEBI:15378"/>
        <dbReference type="ChEBI" id="CHEBI:15734"/>
        <dbReference type="ChEBI" id="CHEBI:17478"/>
        <dbReference type="ChEBI" id="CHEBI:57540"/>
        <dbReference type="ChEBI" id="CHEBI:57945"/>
        <dbReference type="EC" id="1.1.1.1"/>
    </reaction>
</comment>
<dbReference type="Proteomes" id="UP000327294">
    <property type="component" value="Chromosome"/>
</dbReference>
<dbReference type="GO" id="GO:0004022">
    <property type="term" value="F:alcohol dehydrogenase (NAD+) activity"/>
    <property type="evidence" value="ECO:0007669"/>
    <property type="project" value="UniProtKB-EC"/>
</dbReference>
<protein>
    <recommendedName>
        <fullName evidence="3">alcohol dehydrogenase</fullName>
        <ecNumber evidence="3">1.1.1.1</ecNumber>
    </recommendedName>
</protein>
<dbReference type="GO" id="GO:0005737">
    <property type="term" value="C:cytoplasm"/>
    <property type="evidence" value="ECO:0007669"/>
    <property type="project" value="TreeGrafter"/>
</dbReference>
<feature type="domain" description="Enoyl reductase (ER)" evidence="11">
    <location>
        <begin position="2"/>
        <end position="383"/>
    </location>
</feature>
<dbReference type="SUPFAM" id="SSF50129">
    <property type="entry name" value="GroES-like"/>
    <property type="match status" value="1"/>
</dbReference>
<evidence type="ECO:0000256" key="8">
    <source>
        <dbReference type="ARBA" id="ARBA00049243"/>
    </source>
</evidence>
<dbReference type="EC" id="1.1.1.1" evidence="3"/>
<evidence type="ECO:0000256" key="3">
    <source>
        <dbReference type="ARBA" id="ARBA00013190"/>
    </source>
</evidence>
<evidence type="ECO:0000256" key="2">
    <source>
        <dbReference type="ARBA" id="ARBA00008072"/>
    </source>
</evidence>
<dbReference type="PANTHER" id="PTHR42940">
    <property type="entry name" value="ALCOHOL DEHYDROGENASE 1-RELATED"/>
    <property type="match status" value="1"/>
</dbReference>
<dbReference type="InterPro" id="IPR013154">
    <property type="entry name" value="ADH-like_N"/>
</dbReference>
<organism evidence="12 13">
    <name type="scientific">Streptomyces phaeolivaceus</name>
    <dbReference type="NCBI Taxonomy" id="2653200"/>
    <lineage>
        <taxon>Bacteria</taxon>
        <taxon>Bacillati</taxon>
        <taxon>Actinomycetota</taxon>
        <taxon>Actinomycetes</taxon>
        <taxon>Kitasatosporales</taxon>
        <taxon>Streptomycetaceae</taxon>
        <taxon>Streptomyces</taxon>
    </lineage>
</organism>
<comment type="catalytic activity">
    <reaction evidence="7">
        <text>a secondary alcohol + NAD(+) = a ketone + NADH + H(+)</text>
        <dbReference type="Rhea" id="RHEA:10740"/>
        <dbReference type="ChEBI" id="CHEBI:15378"/>
        <dbReference type="ChEBI" id="CHEBI:17087"/>
        <dbReference type="ChEBI" id="CHEBI:35681"/>
        <dbReference type="ChEBI" id="CHEBI:57540"/>
        <dbReference type="ChEBI" id="CHEBI:57945"/>
        <dbReference type="EC" id="1.1.1.1"/>
    </reaction>
</comment>
<dbReference type="Gene3D" id="3.90.180.10">
    <property type="entry name" value="Medium-chain alcohol dehydrogenases, catalytic domain"/>
    <property type="match status" value="2"/>
</dbReference>
<dbReference type="InterPro" id="IPR036291">
    <property type="entry name" value="NAD(P)-bd_dom_sf"/>
</dbReference>
<dbReference type="SMART" id="SM00829">
    <property type="entry name" value="PKS_ER"/>
    <property type="match status" value="1"/>
</dbReference>
<evidence type="ECO:0000256" key="5">
    <source>
        <dbReference type="ARBA" id="ARBA00022833"/>
    </source>
</evidence>
<dbReference type="PANTHER" id="PTHR42940:SF8">
    <property type="entry name" value="VACUOLAR PROTEIN SORTING-ASSOCIATED PROTEIN 11"/>
    <property type="match status" value="1"/>
</dbReference>
<dbReference type="InterPro" id="IPR002328">
    <property type="entry name" value="ADH_Zn_CS"/>
</dbReference>
<evidence type="ECO:0000259" key="11">
    <source>
        <dbReference type="SMART" id="SM00829"/>
    </source>
</evidence>
<dbReference type="GO" id="GO:0008270">
    <property type="term" value="F:zinc ion binding"/>
    <property type="evidence" value="ECO:0007669"/>
    <property type="project" value="InterPro"/>
</dbReference>
<comment type="similarity">
    <text evidence="2 9">Belongs to the zinc-containing alcohol dehydrogenase family.</text>
</comment>
<accession>A0A5P8JVR6</accession>
<keyword evidence="13" id="KW-1185">Reference proteome</keyword>
<dbReference type="Gene3D" id="3.40.50.720">
    <property type="entry name" value="NAD(P)-binding Rossmann-like Domain"/>
    <property type="match status" value="1"/>
</dbReference>
<keyword evidence="6" id="KW-0560">Oxidoreductase</keyword>
<evidence type="ECO:0000256" key="1">
    <source>
        <dbReference type="ARBA" id="ARBA00001947"/>
    </source>
</evidence>
<gene>
    <name evidence="12" type="ORF">F9278_01545</name>
</gene>
<dbReference type="SUPFAM" id="SSF51735">
    <property type="entry name" value="NAD(P)-binding Rossmann-fold domains"/>
    <property type="match status" value="1"/>
</dbReference>
<evidence type="ECO:0000256" key="10">
    <source>
        <dbReference type="SAM" id="MobiDB-lite"/>
    </source>
</evidence>
<feature type="compositionally biased region" description="Gly residues" evidence="10">
    <location>
        <begin position="176"/>
        <end position="207"/>
    </location>
</feature>
<keyword evidence="5 9" id="KW-0862">Zinc</keyword>
<dbReference type="Pfam" id="PF00107">
    <property type="entry name" value="ADH_zinc_N"/>
    <property type="match status" value="1"/>
</dbReference>
<evidence type="ECO:0000313" key="13">
    <source>
        <dbReference type="Proteomes" id="UP000327294"/>
    </source>
</evidence>
<dbReference type="InterPro" id="IPR020843">
    <property type="entry name" value="ER"/>
</dbReference>